<dbReference type="InParanoid" id="A0A420XS87"/>
<accession>A0A420XS87</accession>
<keyword evidence="3" id="KW-1185">Reference proteome</keyword>
<evidence type="ECO:0000313" key="3">
    <source>
        <dbReference type="Proteomes" id="UP000281955"/>
    </source>
</evidence>
<dbReference type="OrthoDB" id="3404169at2"/>
<keyword evidence="1" id="KW-1133">Transmembrane helix</keyword>
<proteinExistence type="predicted"/>
<evidence type="ECO:0000256" key="1">
    <source>
        <dbReference type="SAM" id="Phobius"/>
    </source>
</evidence>
<name>A0A420XS87_9ACTN</name>
<keyword evidence="1" id="KW-0812">Transmembrane</keyword>
<dbReference type="AlphaFoldDB" id="A0A420XS87"/>
<feature type="transmembrane region" description="Helical" evidence="1">
    <location>
        <begin position="20"/>
        <end position="43"/>
    </location>
</feature>
<comment type="caution">
    <text evidence="2">The sequence shown here is derived from an EMBL/GenBank/DDBJ whole genome shotgun (WGS) entry which is preliminary data.</text>
</comment>
<reference evidence="2 3" key="1">
    <citation type="submission" date="2018-10" db="EMBL/GenBank/DDBJ databases">
        <title>Genomic Encyclopedia of Archaeal and Bacterial Type Strains, Phase II (KMG-II): from individual species to whole genera.</title>
        <authorList>
            <person name="Goeker M."/>
        </authorList>
    </citation>
    <scope>NUCLEOTIDE SEQUENCE [LARGE SCALE GENOMIC DNA]</scope>
    <source>
        <strain evidence="2 3">RP-AC37</strain>
    </source>
</reference>
<dbReference type="RefSeq" id="WP_121192751.1">
    <property type="nucleotide sequence ID" value="NZ_RBWV01000010.1"/>
</dbReference>
<sequence>MNLSCPRQTDDEGTTLVELMVTMMLAVLILLVAGTFATQMLGFSTVNTARNANTAAAQTGMEYVTRALRSGDGTAFTSATDSDAQFSTYATTGGVAAAPVRIHFWVDTTGTPARLLQQTTNTSTGVSSPVRAIVTGWVACTTSTGTPLPLFTYTNSAGAPVTTATSAGTAYVRVQLCAQPQTAARPAAVDATVRLPNANL</sequence>
<gene>
    <name evidence="2" type="ORF">CLV35_1453</name>
</gene>
<evidence type="ECO:0000313" key="2">
    <source>
        <dbReference type="EMBL" id="RKS77755.1"/>
    </source>
</evidence>
<dbReference type="EMBL" id="RBWV01000010">
    <property type="protein sequence ID" value="RKS77755.1"/>
    <property type="molecule type" value="Genomic_DNA"/>
</dbReference>
<keyword evidence="1" id="KW-0472">Membrane</keyword>
<protein>
    <submittedName>
        <fullName evidence="2">Uncharacterized protein</fullName>
    </submittedName>
</protein>
<organism evidence="2 3">
    <name type="scientific">Motilibacter peucedani</name>
    <dbReference type="NCBI Taxonomy" id="598650"/>
    <lineage>
        <taxon>Bacteria</taxon>
        <taxon>Bacillati</taxon>
        <taxon>Actinomycetota</taxon>
        <taxon>Actinomycetes</taxon>
        <taxon>Motilibacterales</taxon>
        <taxon>Motilibacteraceae</taxon>
        <taxon>Motilibacter</taxon>
    </lineage>
</organism>
<dbReference type="Proteomes" id="UP000281955">
    <property type="component" value="Unassembled WGS sequence"/>
</dbReference>